<dbReference type="PANTHER" id="PTHR33169">
    <property type="entry name" value="PADR-FAMILY TRANSCRIPTIONAL REGULATOR"/>
    <property type="match status" value="1"/>
</dbReference>
<dbReference type="Gene3D" id="1.10.10.10">
    <property type="entry name" value="Winged helix-like DNA-binding domain superfamily/Winged helix DNA-binding domain"/>
    <property type="match status" value="1"/>
</dbReference>
<sequence>MYIESDIIRGHIDAVVMHFLEYNDSYGYELSKLITDKTNGEYEINGQTLYSAIRRLEGKKLIESYWGDESHGGRRKYYKITEEGKKFLKEERDIWLFTKKIIDKLLGIE</sequence>
<evidence type="ECO:0000313" key="2">
    <source>
        <dbReference type="EMBL" id="EKV56792.1"/>
    </source>
</evidence>
<dbReference type="InterPro" id="IPR052509">
    <property type="entry name" value="Metal_resp_DNA-bind_regulator"/>
</dbReference>
<dbReference type="OrthoDB" id="9808017at2"/>
<organism evidence="2 3">
    <name type="scientific">Brachyspira hampsonii 30446</name>
    <dbReference type="NCBI Taxonomy" id="1289135"/>
    <lineage>
        <taxon>Bacteria</taxon>
        <taxon>Pseudomonadati</taxon>
        <taxon>Spirochaetota</taxon>
        <taxon>Spirochaetia</taxon>
        <taxon>Brachyspirales</taxon>
        <taxon>Brachyspiraceae</taxon>
        <taxon>Brachyspira</taxon>
    </lineage>
</organism>
<evidence type="ECO:0000313" key="3">
    <source>
        <dbReference type="Proteomes" id="UP000011663"/>
    </source>
</evidence>
<dbReference type="Pfam" id="PF03551">
    <property type="entry name" value="PadR"/>
    <property type="match status" value="1"/>
</dbReference>
<proteinExistence type="predicted"/>
<protein>
    <submittedName>
        <fullName evidence="2">PadR-like family transcriptional regulator</fullName>
    </submittedName>
</protein>
<dbReference type="InterPro" id="IPR005149">
    <property type="entry name" value="Tscrpt_reg_PadR_N"/>
</dbReference>
<gene>
    <name evidence="2" type="ORF">A966_07134</name>
</gene>
<evidence type="ECO:0000259" key="1">
    <source>
        <dbReference type="Pfam" id="PF03551"/>
    </source>
</evidence>
<dbReference type="PANTHER" id="PTHR33169:SF25">
    <property type="entry name" value="DNA-BINDING PROTEIN YIZB-RELATED"/>
    <property type="match status" value="1"/>
</dbReference>
<dbReference type="STRING" id="1289135.A966_07134"/>
<comment type="caution">
    <text evidence="2">The sequence shown here is derived from an EMBL/GenBank/DDBJ whole genome shotgun (WGS) entry which is preliminary data.</text>
</comment>
<dbReference type="Proteomes" id="UP000011663">
    <property type="component" value="Unassembled WGS sequence"/>
</dbReference>
<dbReference type="InterPro" id="IPR036390">
    <property type="entry name" value="WH_DNA-bd_sf"/>
</dbReference>
<dbReference type="EMBL" id="ALNZ01000026">
    <property type="protein sequence ID" value="EKV56792.1"/>
    <property type="molecule type" value="Genomic_DNA"/>
</dbReference>
<feature type="domain" description="Transcription regulator PadR N-terminal" evidence="1">
    <location>
        <begin position="16"/>
        <end position="90"/>
    </location>
</feature>
<name>A0A2U4EYY3_9SPIR</name>
<dbReference type="InterPro" id="IPR036388">
    <property type="entry name" value="WH-like_DNA-bd_sf"/>
</dbReference>
<dbReference type="RefSeq" id="WP_008723849.1">
    <property type="nucleotide sequence ID" value="NZ_JH994111.1"/>
</dbReference>
<reference evidence="2 3" key="1">
    <citation type="submission" date="2012-07" db="EMBL/GenBank/DDBJ databases">
        <title>Genome sequence of Brachyspira sp. 30446, isolated from a pig with mucohaemorrhagic colitis.</title>
        <authorList>
            <person name="Rubin J.E."/>
            <person name="Fernando C."/>
            <person name="Harding J.C.S."/>
            <person name="Hill J.E."/>
        </authorList>
    </citation>
    <scope>NUCLEOTIDE SEQUENCE [LARGE SCALE GENOMIC DNA]</scope>
    <source>
        <strain evidence="2 3">30446</strain>
    </source>
</reference>
<dbReference type="SUPFAM" id="SSF46785">
    <property type="entry name" value="Winged helix' DNA-binding domain"/>
    <property type="match status" value="1"/>
</dbReference>
<dbReference type="GeneID" id="66487847"/>
<accession>A0A2U4EYY3</accession>
<dbReference type="AlphaFoldDB" id="A0A2U4EYY3"/>